<keyword evidence="1" id="KW-1133">Transmembrane helix</keyword>
<dbReference type="RefSeq" id="WP_150980170.1">
    <property type="nucleotide sequence ID" value="NZ_VMNW02000002.1"/>
</dbReference>
<dbReference type="EMBL" id="VMNW02000002">
    <property type="protein sequence ID" value="KAA9166382.1"/>
    <property type="molecule type" value="Genomic_DNA"/>
</dbReference>
<comment type="caution">
    <text evidence="2">The sequence shown here is derived from an EMBL/GenBank/DDBJ whole genome shotgun (WGS) entry which is preliminary data.</text>
</comment>
<keyword evidence="1" id="KW-0812">Transmembrane</keyword>
<dbReference type="AlphaFoldDB" id="A0A5N0VNL4"/>
<feature type="transmembrane region" description="Helical" evidence="1">
    <location>
        <begin position="12"/>
        <end position="36"/>
    </location>
</feature>
<evidence type="ECO:0000313" key="3">
    <source>
        <dbReference type="Proteomes" id="UP000319769"/>
    </source>
</evidence>
<proteinExistence type="predicted"/>
<keyword evidence="1" id="KW-0472">Membrane</keyword>
<evidence type="ECO:0000256" key="1">
    <source>
        <dbReference type="SAM" id="Phobius"/>
    </source>
</evidence>
<feature type="transmembrane region" description="Helical" evidence="1">
    <location>
        <begin position="48"/>
        <end position="70"/>
    </location>
</feature>
<sequence length="160" mass="16057">MLNAVWIAAFSHRLFVVSEVVIVALLGTLVTALVRLRAVPAEGWGDRLLVHTTVGLYTGWVGVAAVAGAATTGAALGTAPSAPVSVAAVVLTVAAAIWVAFSTRAVAGFALAVAWALVWIAVATDSPAVAVVTVAAVLVFALACGFRVLRGRDRAGVAAG</sequence>
<evidence type="ECO:0000313" key="2">
    <source>
        <dbReference type="EMBL" id="KAA9166382.1"/>
    </source>
</evidence>
<dbReference type="Proteomes" id="UP000319769">
    <property type="component" value="Unassembled WGS sequence"/>
</dbReference>
<protein>
    <submittedName>
        <fullName evidence="2">Uncharacterized protein</fullName>
    </submittedName>
</protein>
<keyword evidence="3" id="KW-1185">Reference proteome</keyword>
<accession>A0A5N0VNL4</accession>
<feature type="transmembrane region" description="Helical" evidence="1">
    <location>
        <begin position="128"/>
        <end position="149"/>
    </location>
</feature>
<gene>
    <name evidence="2" type="ORF">FPZ12_002130</name>
</gene>
<reference evidence="2" key="1">
    <citation type="submission" date="2019-09" db="EMBL/GenBank/DDBJ databases">
        <authorList>
            <person name="Teo W.F.A."/>
            <person name="Duangmal K."/>
        </authorList>
    </citation>
    <scope>NUCLEOTIDE SEQUENCE [LARGE SCALE GENOMIC DNA]</scope>
    <source>
        <strain evidence="2">K81G1</strain>
    </source>
</reference>
<feature type="transmembrane region" description="Helical" evidence="1">
    <location>
        <begin position="82"/>
        <end position="101"/>
    </location>
</feature>
<organism evidence="2 3">
    <name type="scientific">Amycolatopsis acidicola</name>
    <dbReference type="NCBI Taxonomy" id="2596893"/>
    <lineage>
        <taxon>Bacteria</taxon>
        <taxon>Bacillati</taxon>
        <taxon>Actinomycetota</taxon>
        <taxon>Actinomycetes</taxon>
        <taxon>Pseudonocardiales</taxon>
        <taxon>Pseudonocardiaceae</taxon>
        <taxon>Amycolatopsis</taxon>
    </lineage>
</organism>
<feature type="transmembrane region" description="Helical" evidence="1">
    <location>
        <begin position="106"/>
        <end position="122"/>
    </location>
</feature>
<name>A0A5N0VNL4_9PSEU</name>